<gene>
    <name evidence="1" type="ORF">SDC9_205495</name>
</gene>
<name>A0A645J2I8_9ZZZZ</name>
<evidence type="ECO:0000313" key="1">
    <source>
        <dbReference type="EMBL" id="MPN57801.1"/>
    </source>
</evidence>
<dbReference type="AlphaFoldDB" id="A0A645J2I8"/>
<accession>A0A645J2I8</accession>
<protein>
    <submittedName>
        <fullName evidence="1">Uncharacterized protein</fullName>
    </submittedName>
</protein>
<comment type="caution">
    <text evidence="1">The sequence shown here is derived from an EMBL/GenBank/DDBJ whole genome shotgun (WGS) entry which is preliminary data.</text>
</comment>
<dbReference type="EMBL" id="VSSQ01129799">
    <property type="protein sequence ID" value="MPN57801.1"/>
    <property type="molecule type" value="Genomic_DNA"/>
</dbReference>
<sequence>MVNIELVKDIVVLTVVESNKLLDIASNMVQVPLSNFFLLLKTSHIPFHTLKN</sequence>
<reference evidence="1" key="1">
    <citation type="submission" date="2019-08" db="EMBL/GenBank/DDBJ databases">
        <authorList>
            <person name="Kucharzyk K."/>
            <person name="Murdoch R.W."/>
            <person name="Higgins S."/>
            <person name="Loffler F."/>
        </authorList>
    </citation>
    <scope>NUCLEOTIDE SEQUENCE</scope>
</reference>
<organism evidence="1">
    <name type="scientific">bioreactor metagenome</name>
    <dbReference type="NCBI Taxonomy" id="1076179"/>
    <lineage>
        <taxon>unclassified sequences</taxon>
        <taxon>metagenomes</taxon>
        <taxon>ecological metagenomes</taxon>
    </lineage>
</organism>
<proteinExistence type="predicted"/>